<organism evidence="3 4">
    <name type="scientific">Mizuhopecten yessoensis</name>
    <name type="common">Japanese scallop</name>
    <name type="synonym">Patinopecten yessoensis</name>
    <dbReference type="NCBI Taxonomy" id="6573"/>
    <lineage>
        <taxon>Eukaryota</taxon>
        <taxon>Metazoa</taxon>
        <taxon>Spiralia</taxon>
        <taxon>Lophotrochozoa</taxon>
        <taxon>Mollusca</taxon>
        <taxon>Bivalvia</taxon>
        <taxon>Autobranchia</taxon>
        <taxon>Pteriomorphia</taxon>
        <taxon>Pectinida</taxon>
        <taxon>Pectinoidea</taxon>
        <taxon>Pectinidae</taxon>
        <taxon>Mizuhopecten</taxon>
    </lineage>
</organism>
<name>A0A210QA57_MIZYE</name>
<dbReference type="AlphaFoldDB" id="A0A210QA57"/>
<dbReference type="OrthoDB" id="10340231at2759"/>
<evidence type="ECO:0000256" key="2">
    <source>
        <dbReference type="SAM" id="Phobius"/>
    </source>
</evidence>
<keyword evidence="2" id="KW-1133">Transmembrane helix</keyword>
<proteinExistence type="predicted"/>
<gene>
    <name evidence="3" type="ORF">KP79_PYT05929</name>
</gene>
<feature type="transmembrane region" description="Helical" evidence="2">
    <location>
        <begin position="30"/>
        <end position="54"/>
    </location>
</feature>
<sequence>MEYTKILMEIIIFTLLPQGVWCYDKALLGIIASSVVAGVFFILIVVMAIMVTIWEDIEIAKGKVKIPRHRYNRFRGHTPDSSASTDHSIEMTAVPIWAGIPPPAWREAEPIQIPSDHSHTEDQVEREFYFTQIMPAGPNSDPAVIISESNDDHSHQTGYDYQGTSNRTSSSTNRLSASSNRFSGSTHRVSGTTGNTTLPSSARNSHRAHSAVRLSSSNLSRSHSEVILVPGGEMTMDSHRAGSIATLDRMTETDEKVTSF</sequence>
<feature type="compositionally biased region" description="Low complexity" evidence="1">
    <location>
        <begin position="164"/>
        <end position="181"/>
    </location>
</feature>
<keyword evidence="2" id="KW-0472">Membrane</keyword>
<evidence type="ECO:0000313" key="3">
    <source>
        <dbReference type="EMBL" id="OWF45626.1"/>
    </source>
</evidence>
<feature type="region of interest" description="Disordered" evidence="1">
    <location>
        <begin position="140"/>
        <end position="223"/>
    </location>
</feature>
<reference evidence="3 4" key="1">
    <citation type="journal article" date="2017" name="Nat. Ecol. Evol.">
        <title>Scallop genome provides insights into evolution of bilaterian karyotype and development.</title>
        <authorList>
            <person name="Wang S."/>
            <person name="Zhang J."/>
            <person name="Jiao W."/>
            <person name="Li J."/>
            <person name="Xun X."/>
            <person name="Sun Y."/>
            <person name="Guo X."/>
            <person name="Huan P."/>
            <person name="Dong B."/>
            <person name="Zhang L."/>
            <person name="Hu X."/>
            <person name="Sun X."/>
            <person name="Wang J."/>
            <person name="Zhao C."/>
            <person name="Wang Y."/>
            <person name="Wang D."/>
            <person name="Huang X."/>
            <person name="Wang R."/>
            <person name="Lv J."/>
            <person name="Li Y."/>
            <person name="Zhang Z."/>
            <person name="Liu B."/>
            <person name="Lu W."/>
            <person name="Hui Y."/>
            <person name="Liang J."/>
            <person name="Zhou Z."/>
            <person name="Hou R."/>
            <person name="Li X."/>
            <person name="Liu Y."/>
            <person name="Li H."/>
            <person name="Ning X."/>
            <person name="Lin Y."/>
            <person name="Zhao L."/>
            <person name="Xing Q."/>
            <person name="Dou J."/>
            <person name="Li Y."/>
            <person name="Mao J."/>
            <person name="Guo H."/>
            <person name="Dou H."/>
            <person name="Li T."/>
            <person name="Mu C."/>
            <person name="Jiang W."/>
            <person name="Fu Q."/>
            <person name="Fu X."/>
            <person name="Miao Y."/>
            <person name="Liu J."/>
            <person name="Yu Q."/>
            <person name="Li R."/>
            <person name="Liao H."/>
            <person name="Li X."/>
            <person name="Kong Y."/>
            <person name="Jiang Z."/>
            <person name="Chourrout D."/>
            <person name="Li R."/>
            <person name="Bao Z."/>
        </authorList>
    </citation>
    <scope>NUCLEOTIDE SEQUENCE [LARGE SCALE GENOMIC DNA]</scope>
    <source>
        <strain evidence="3 4">PY_sf001</strain>
    </source>
</reference>
<feature type="compositionally biased region" description="Polar residues" evidence="1">
    <location>
        <begin position="182"/>
        <end position="199"/>
    </location>
</feature>
<feature type="compositionally biased region" description="Low complexity" evidence="1">
    <location>
        <begin position="211"/>
        <end position="221"/>
    </location>
</feature>
<accession>A0A210QA57</accession>
<dbReference type="Proteomes" id="UP000242188">
    <property type="component" value="Unassembled WGS sequence"/>
</dbReference>
<keyword evidence="2" id="KW-0812">Transmembrane</keyword>
<keyword evidence="4" id="KW-1185">Reference proteome</keyword>
<evidence type="ECO:0000313" key="4">
    <source>
        <dbReference type="Proteomes" id="UP000242188"/>
    </source>
</evidence>
<dbReference type="EMBL" id="NEDP02004422">
    <property type="protein sequence ID" value="OWF45626.1"/>
    <property type="molecule type" value="Genomic_DNA"/>
</dbReference>
<comment type="caution">
    <text evidence="3">The sequence shown here is derived from an EMBL/GenBank/DDBJ whole genome shotgun (WGS) entry which is preliminary data.</text>
</comment>
<evidence type="ECO:0000256" key="1">
    <source>
        <dbReference type="SAM" id="MobiDB-lite"/>
    </source>
</evidence>
<protein>
    <submittedName>
        <fullName evidence="3">Uncharacterized protein</fullName>
    </submittedName>
</protein>